<dbReference type="InterPro" id="IPR016039">
    <property type="entry name" value="Thiolase-like"/>
</dbReference>
<reference evidence="13" key="1">
    <citation type="journal article" date="2015" name="Nature">
        <title>Complex archaea that bridge the gap between prokaryotes and eukaryotes.</title>
        <authorList>
            <person name="Spang A."/>
            <person name="Saw J.H."/>
            <person name="Jorgensen S.L."/>
            <person name="Zaremba-Niedzwiedzka K."/>
            <person name="Martijn J."/>
            <person name="Lind A.E."/>
            <person name="van Eijk R."/>
            <person name="Schleper C."/>
            <person name="Guy L."/>
            <person name="Ettema T.J."/>
        </authorList>
    </citation>
    <scope>NUCLEOTIDE SEQUENCE</scope>
</reference>
<proteinExistence type="inferred from homology"/>
<comment type="pathway">
    <text evidence="1">Lipid metabolism; fatty acid biosynthesis.</text>
</comment>
<comment type="similarity">
    <text evidence="2">Belongs to the thiolase-like superfamily. FabH family.</text>
</comment>
<keyword evidence="9" id="KW-0275">Fatty acid biosynthesis</keyword>
<dbReference type="InterPro" id="IPR004655">
    <property type="entry name" value="FabH"/>
</dbReference>
<dbReference type="CDD" id="cd00830">
    <property type="entry name" value="KAS_III"/>
    <property type="match status" value="1"/>
</dbReference>
<dbReference type="GO" id="GO:0006633">
    <property type="term" value="P:fatty acid biosynthetic process"/>
    <property type="evidence" value="ECO:0007669"/>
    <property type="project" value="UniProtKB-KW"/>
</dbReference>
<evidence type="ECO:0000256" key="7">
    <source>
        <dbReference type="ARBA" id="ARBA00022832"/>
    </source>
</evidence>
<evidence type="ECO:0000256" key="4">
    <source>
        <dbReference type="ARBA" id="ARBA00022490"/>
    </source>
</evidence>
<dbReference type="Gene3D" id="3.40.47.10">
    <property type="match status" value="1"/>
</dbReference>
<evidence type="ECO:0000256" key="2">
    <source>
        <dbReference type="ARBA" id="ARBA00008642"/>
    </source>
</evidence>
<keyword evidence="6" id="KW-0808">Transferase</keyword>
<evidence type="ECO:0000259" key="11">
    <source>
        <dbReference type="Pfam" id="PF08541"/>
    </source>
</evidence>
<keyword evidence="10" id="KW-0012">Acyltransferase</keyword>
<feature type="domain" description="Beta-ketoacyl-[acyl-carrier-protein] synthase III N-terminal" evidence="12">
    <location>
        <begin position="107"/>
        <end position="184"/>
    </location>
</feature>
<dbReference type="PANTHER" id="PTHR34069">
    <property type="entry name" value="3-OXOACYL-[ACYL-CARRIER-PROTEIN] SYNTHASE 3"/>
    <property type="match status" value="1"/>
</dbReference>
<dbReference type="Pfam" id="PF08545">
    <property type="entry name" value="ACP_syn_III"/>
    <property type="match status" value="1"/>
</dbReference>
<dbReference type="NCBIfam" id="NF006829">
    <property type="entry name" value="PRK09352.1"/>
    <property type="match status" value="1"/>
</dbReference>
<comment type="caution">
    <text evidence="13">The sequence shown here is derived from an EMBL/GenBank/DDBJ whole genome shotgun (WGS) entry which is preliminary data.</text>
</comment>
<sequence length="329" mass="36154">MTKAKIIGLGSYYPKKVLTNFDLEKMVETSDEWIRTRTGVEERRIAADDEFSSDMGTNAAKEALKDANLNGSDIDFILVATLTPDYIFPSTACLIQENIKANNAAALDIQAACSGYVYALTLAKSLVEAKTYKNVLIVATEKLSSIVDYKDRSTAILFGDAATACVVSLDGKGLEIKSTFLAASGKEADLLILPAGGSKLPASIQTVKEKKHYIQMKGKEVYKHAVRRMKEAIEICLKDANLTEKEISWLIPHQANERIIDAIAKRFEHLESDKVFKEVVHKFGNTSASSVGLALDILKKENRIKPKEKILLTVFGAGFTWGACILENN</sequence>
<dbReference type="AlphaFoldDB" id="A0A0F9LCM5"/>
<dbReference type="SUPFAM" id="SSF53901">
    <property type="entry name" value="Thiolase-like"/>
    <property type="match status" value="1"/>
</dbReference>
<name>A0A0F9LCM5_9ZZZZ</name>
<evidence type="ECO:0000256" key="9">
    <source>
        <dbReference type="ARBA" id="ARBA00023160"/>
    </source>
</evidence>
<organism evidence="13">
    <name type="scientific">marine sediment metagenome</name>
    <dbReference type="NCBI Taxonomy" id="412755"/>
    <lineage>
        <taxon>unclassified sequences</taxon>
        <taxon>metagenomes</taxon>
        <taxon>ecological metagenomes</taxon>
    </lineage>
</organism>
<protein>
    <recommendedName>
        <fullName evidence="3">beta-ketoacyl-[acyl-carrier-protein] synthase III</fullName>
        <ecNumber evidence="3">2.3.1.180</ecNumber>
    </recommendedName>
</protein>
<evidence type="ECO:0000259" key="12">
    <source>
        <dbReference type="Pfam" id="PF08545"/>
    </source>
</evidence>
<dbReference type="PANTHER" id="PTHR34069:SF2">
    <property type="entry name" value="BETA-KETOACYL-[ACYL-CARRIER-PROTEIN] SYNTHASE III"/>
    <property type="match status" value="1"/>
</dbReference>
<keyword evidence="7" id="KW-0276">Fatty acid metabolism</keyword>
<keyword evidence="5" id="KW-0444">Lipid biosynthesis</keyword>
<evidence type="ECO:0000256" key="1">
    <source>
        <dbReference type="ARBA" id="ARBA00005194"/>
    </source>
</evidence>
<evidence type="ECO:0000256" key="8">
    <source>
        <dbReference type="ARBA" id="ARBA00023098"/>
    </source>
</evidence>
<evidence type="ECO:0000256" key="6">
    <source>
        <dbReference type="ARBA" id="ARBA00022679"/>
    </source>
</evidence>
<dbReference type="Pfam" id="PF08541">
    <property type="entry name" value="ACP_syn_III_C"/>
    <property type="match status" value="1"/>
</dbReference>
<keyword evidence="8" id="KW-0443">Lipid metabolism</keyword>
<dbReference type="NCBIfam" id="TIGR00747">
    <property type="entry name" value="fabH"/>
    <property type="match status" value="1"/>
</dbReference>
<accession>A0A0F9LCM5</accession>
<gene>
    <name evidence="13" type="ORF">LCGC14_1293470</name>
</gene>
<dbReference type="EC" id="2.3.1.180" evidence="3"/>
<dbReference type="InterPro" id="IPR013747">
    <property type="entry name" value="ACP_syn_III_C"/>
</dbReference>
<dbReference type="GO" id="GO:0004315">
    <property type="term" value="F:3-oxoacyl-[acyl-carrier-protein] synthase activity"/>
    <property type="evidence" value="ECO:0007669"/>
    <property type="project" value="InterPro"/>
</dbReference>
<dbReference type="GO" id="GO:0044550">
    <property type="term" value="P:secondary metabolite biosynthetic process"/>
    <property type="evidence" value="ECO:0007669"/>
    <property type="project" value="TreeGrafter"/>
</dbReference>
<evidence type="ECO:0000313" key="13">
    <source>
        <dbReference type="EMBL" id="KKM85001.1"/>
    </source>
</evidence>
<evidence type="ECO:0000256" key="3">
    <source>
        <dbReference type="ARBA" id="ARBA00012333"/>
    </source>
</evidence>
<evidence type="ECO:0000256" key="5">
    <source>
        <dbReference type="ARBA" id="ARBA00022516"/>
    </source>
</evidence>
<feature type="domain" description="Beta-ketoacyl-[acyl-carrier-protein] synthase III C-terminal" evidence="11">
    <location>
        <begin position="237"/>
        <end position="327"/>
    </location>
</feature>
<dbReference type="InterPro" id="IPR013751">
    <property type="entry name" value="ACP_syn_III_N"/>
</dbReference>
<dbReference type="HAMAP" id="MF_01815">
    <property type="entry name" value="FabH"/>
    <property type="match status" value="1"/>
</dbReference>
<dbReference type="EMBL" id="LAZR01007478">
    <property type="protein sequence ID" value="KKM85001.1"/>
    <property type="molecule type" value="Genomic_DNA"/>
</dbReference>
<dbReference type="FunFam" id="3.40.47.10:FF:000004">
    <property type="entry name" value="3-oxoacyl-[acyl-carrier-protein] synthase 3"/>
    <property type="match status" value="1"/>
</dbReference>
<keyword evidence="4" id="KW-0963">Cytoplasm</keyword>
<dbReference type="GO" id="GO:0033818">
    <property type="term" value="F:beta-ketoacyl-acyl-carrier-protein synthase III activity"/>
    <property type="evidence" value="ECO:0007669"/>
    <property type="project" value="UniProtKB-EC"/>
</dbReference>
<evidence type="ECO:0000256" key="10">
    <source>
        <dbReference type="ARBA" id="ARBA00023315"/>
    </source>
</evidence>